<proteinExistence type="predicted"/>
<organism evidence="2 3">
    <name type="scientific">Kingella oralis ATCC 51147</name>
    <dbReference type="NCBI Taxonomy" id="629741"/>
    <lineage>
        <taxon>Bacteria</taxon>
        <taxon>Pseudomonadati</taxon>
        <taxon>Pseudomonadota</taxon>
        <taxon>Betaproteobacteria</taxon>
        <taxon>Neisseriales</taxon>
        <taxon>Neisseriaceae</taxon>
        <taxon>Kingella</taxon>
    </lineage>
</organism>
<reference evidence="2" key="1">
    <citation type="submission" date="2009-04" db="EMBL/GenBank/DDBJ databases">
        <authorList>
            <person name="Weinstock G."/>
            <person name="Sodergren E."/>
            <person name="Clifton S."/>
            <person name="Fulton L."/>
            <person name="Fulton B."/>
            <person name="Courtney L."/>
            <person name="Fronick C."/>
            <person name="Harrison M."/>
            <person name="Strong C."/>
            <person name="Farmer C."/>
            <person name="Delahaunty K."/>
            <person name="Markovic C."/>
            <person name="Hall O."/>
            <person name="Minx P."/>
            <person name="Tomlinson C."/>
            <person name="Mitreva M."/>
            <person name="Nelson J."/>
            <person name="Hou S."/>
            <person name="Wollam A."/>
            <person name="Pepin K.H."/>
            <person name="Johnson M."/>
            <person name="Bhonagiri V."/>
            <person name="Nash W.E."/>
            <person name="Warren W."/>
            <person name="Chinwalla A."/>
            <person name="Mardis E.R."/>
            <person name="Wilson R.K."/>
        </authorList>
    </citation>
    <scope>NUCLEOTIDE SEQUENCE [LARGE SCALE GENOMIC DNA]</scope>
    <source>
        <strain evidence="2">ATCC 51147</strain>
    </source>
</reference>
<dbReference type="Proteomes" id="UP000003009">
    <property type="component" value="Unassembled WGS sequence"/>
</dbReference>
<name>C4GK63_9NEIS</name>
<accession>C4GK63</accession>
<gene>
    <name evidence="2" type="ORF">GCWU000324_02436</name>
</gene>
<protein>
    <submittedName>
        <fullName evidence="2">Uncharacterized protein</fullName>
    </submittedName>
</protein>
<dbReference type="HOGENOM" id="CLU_3044300_0_0_4"/>
<keyword evidence="3" id="KW-1185">Reference proteome</keyword>
<sequence length="54" mass="5957">MPFPTQNRVRACGSHPTPRQRSLKPSRSGIDARQAPTKKASGINARPTANRPQY</sequence>
<dbReference type="EMBL" id="ACJW02000003">
    <property type="protein sequence ID" value="EEP68184.1"/>
    <property type="molecule type" value="Genomic_DNA"/>
</dbReference>
<dbReference type="GeneID" id="84905687"/>
<comment type="caution">
    <text evidence="2">The sequence shown here is derived from an EMBL/GenBank/DDBJ whole genome shotgun (WGS) entry which is preliminary data.</text>
</comment>
<dbReference type="RefSeq" id="WP_003797635.1">
    <property type="nucleotide sequence ID" value="NZ_GG665872.1"/>
</dbReference>
<feature type="region of interest" description="Disordered" evidence="1">
    <location>
        <begin position="1"/>
        <end position="54"/>
    </location>
</feature>
<evidence type="ECO:0000256" key="1">
    <source>
        <dbReference type="SAM" id="MobiDB-lite"/>
    </source>
</evidence>
<evidence type="ECO:0000313" key="2">
    <source>
        <dbReference type="EMBL" id="EEP68184.1"/>
    </source>
</evidence>
<dbReference type="AlphaFoldDB" id="C4GK63"/>
<evidence type="ECO:0000313" key="3">
    <source>
        <dbReference type="Proteomes" id="UP000003009"/>
    </source>
</evidence>